<name>A0A7R9EVT0_9NEOP</name>
<dbReference type="PANTHER" id="PTHR13673">
    <property type="entry name" value="ESOPHAGEAL CANCER ASSOCIATED PROTEIN"/>
    <property type="match status" value="1"/>
</dbReference>
<gene>
    <name evidence="6" type="ORF">TBIB3V08_LOCUS4677</name>
</gene>
<sequence>MLRTNFLNLEYIIKATASVIDKVAIAVFKDFFGRVVEQNKSPREVNTFLGDIIRHMTPDRAYENHYPQLHAVIDKVLTHSKDFESLFTMDKFLPLLDMFQKESIKVEVCKSIMDTFARSQQEQTNDPVITNALMFICRVMHDSVNIDHVSNYCPYISLLFLFHVQPLSQHLPLVLAPLHTDEIVKSDIWFHFKEGFSNAVRRSVKMKDLC</sequence>
<dbReference type="EMBL" id="OD565627">
    <property type="protein sequence ID" value="CAD7442238.1"/>
    <property type="molecule type" value="Genomic_DNA"/>
</dbReference>
<keyword evidence="3" id="KW-0813">Transport</keyword>
<evidence type="ECO:0000256" key="2">
    <source>
        <dbReference type="ARBA" id="ARBA00010704"/>
    </source>
</evidence>
<dbReference type="InterPro" id="IPR029705">
    <property type="entry name" value="VPS35L"/>
</dbReference>
<proteinExistence type="inferred from homology"/>
<dbReference type="PANTHER" id="PTHR13673:SF0">
    <property type="entry name" value="VPS35 ENDOSOMAL PROTEIN-SORTING FACTOR-LIKE"/>
    <property type="match status" value="1"/>
</dbReference>
<dbReference type="GO" id="GO:0015031">
    <property type="term" value="P:protein transport"/>
    <property type="evidence" value="ECO:0007669"/>
    <property type="project" value="UniProtKB-KW"/>
</dbReference>
<dbReference type="GO" id="GO:0005768">
    <property type="term" value="C:endosome"/>
    <property type="evidence" value="ECO:0007669"/>
    <property type="project" value="UniProtKB-SubCell"/>
</dbReference>
<evidence type="ECO:0000256" key="5">
    <source>
        <dbReference type="ARBA" id="ARBA00022927"/>
    </source>
</evidence>
<dbReference type="GO" id="GO:0032456">
    <property type="term" value="P:endocytic recycling"/>
    <property type="evidence" value="ECO:0007669"/>
    <property type="project" value="InterPro"/>
</dbReference>
<reference evidence="6" key="1">
    <citation type="submission" date="2020-11" db="EMBL/GenBank/DDBJ databases">
        <authorList>
            <person name="Tran Van P."/>
        </authorList>
    </citation>
    <scope>NUCLEOTIDE SEQUENCE</scope>
</reference>
<dbReference type="AlphaFoldDB" id="A0A7R9EVT0"/>
<protein>
    <submittedName>
        <fullName evidence="6">Uncharacterized protein</fullName>
    </submittedName>
</protein>
<keyword evidence="4" id="KW-0967">Endosome</keyword>
<comment type="similarity">
    <text evidence="2">Belongs to the VPS35L family.</text>
</comment>
<evidence type="ECO:0000256" key="1">
    <source>
        <dbReference type="ARBA" id="ARBA00004177"/>
    </source>
</evidence>
<accession>A0A7R9EVT0</accession>
<evidence type="ECO:0000313" key="6">
    <source>
        <dbReference type="EMBL" id="CAD7442238.1"/>
    </source>
</evidence>
<organism evidence="6">
    <name type="scientific">Timema bartmani</name>
    <dbReference type="NCBI Taxonomy" id="61472"/>
    <lineage>
        <taxon>Eukaryota</taxon>
        <taxon>Metazoa</taxon>
        <taxon>Ecdysozoa</taxon>
        <taxon>Arthropoda</taxon>
        <taxon>Hexapoda</taxon>
        <taxon>Insecta</taxon>
        <taxon>Pterygota</taxon>
        <taxon>Neoptera</taxon>
        <taxon>Polyneoptera</taxon>
        <taxon>Phasmatodea</taxon>
        <taxon>Timematodea</taxon>
        <taxon>Timematoidea</taxon>
        <taxon>Timematidae</taxon>
        <taxon>Timema</taxon>
    </lineage>
</organism>
<keyword evidence="5" id="KW-0653">Protein transport</keyword>
<evidence type="ECO:0000256" key="3">
    <source>
        <dbReference type="ARBA" id="ARBA00022448"/>
    </source>
</evidence>
<comment type="subcellular location">
    <subcellularLocation>
        <location evidence="1">Endosome</location>
    </subcellularLocation>
</comment>
<evidence type="ECO:0000256" key="4">
    <source>
        <dbReference type="ARBA" id="ARBA00022753"/>
    </source>
</evidence>